<reference evidence="3 4" key="1">
    <citation type="journal article" date="2019" name="Int. J. Syst. Evol. Microbiol.">
        <title>The Global Catalogue of Microorganisms (GCM) 10K type strain sequencing project: providing services to taxonomists for standard genome sequencing and annotation.</title>
        <authorList>
            <consortium name="The Broad Institute Genomics Platform"/>
            <consortium name="The Broad Institute Genome Sequencing Center for Infectious Disease"/>
            <person name="Wu L."/>
            <person name="Ma J."/>
        </authorList>
    </citation>
    <scope>NUCLEOTIDE SEQUENCE [LARGE SCALE GENOMIC DNA]</scope>
    <source>
        <strain evidence="3 4">JCM 9383</strain>
    </source>
</reference>
<dbReference type="Proteomes" id="UP001500979">
    <property type="component" value="Unassembled WGS sequence"/>
</dbReference>
<gene>
    <name evidence="3" type="ORF">GCM10010470_34890</name>
</gene>
<evidence type="ECO:0000313" key="4">
    <source>
        <dbReference type="Proteomes" id="UP001500979"/>
    </source>
</evidence>
<dbReference type="RefSeq" id="WP_344680899.1">
    <property type="nucleotide sequence ID" value="NZ_BAAAUX010000014.1"/>
</dbReference>
<comment type="caution">
    <text evidence="3">The sequence shown here is derived from an EMBL/GenBank/DDBJ whole genome shotgun (WGS) entry which is preliminary data.</text>
</comment>
<evidence type="ECO:0000313" key="3">
    <source>
        <dbReference type="EMBL" id="GAA2796796.1"/>
    </source>
</evidence>
<proteinExistence type="predicted"/>
<sequence length="207" mass="21708">MKIRSTSVAALAAVPLALAGCAQGGGPATQPAPPPAPQAAAPSPEGIAWVGRMCGEVARFSEAQQKLPGVDKSNTARYKQSVQDQIGASAQAADDTVRGLQSMGPSPVSGADQVSDSFEQGFVQVRDILRTAQDKAAQADPTDRQRFQEGMNAVQQELDKGKQLNLDAALAKLGDNQELNDAAQQAPECKAFTQPQQPPQPQQQPPQ</sequence>
<accession>A0ABN3VF56</accession>
<dbReference type="PROSITE" id="PS51257">
    <property type="entry name" value="PROKAR_LIPOPROTEIN"/>
    <property type="match status" value="1"/>
</dbReference>
<evidence type="ECO:0000256" key="2">
    <source>
        <dbReference type="SAM" id="SignalP"/>
    </source>
</evidence>
<feature type="region of interest" description="Disordered" evidence="1">
    <location>
        <begin position="22"/>
        <end position="44"/>
    </location>
</feature>
<keyword evidence="2" id="KW-0732">Signal</keyword>
<protein>
    <recommendedName>
        <fullName evidence="5">Small secreted protein</fullName>
    </recommendedName>
</protein>
<feature type="chain" id="PRO_5046336434" description="Small secreted protein" evidence="2">
    <location>
        <begin position="20"/>
        <end position="207"/>
    </location>
</feature>
<feature type="signal peptide" evidence="2">
    <location>
        <begin position="1"/>
        <end position="19"/>
    </location>
</feature>
<feature type="region of interest" description="Disordered" evidence="1">
    <location>
        <begin position="175"/>
        <end position="207"/>
    </location>
</feature>
<feature type="compositionally biased region" description="Pro residues" evidence="1">
    <location>
        <begin position="196"/>
        <end position="207"/>
    </location>
</feature>
<dbReference type="EMBL" id="BAAAUX010000014">
    <property type="protein sequence ID" value="GAA2796796.1"/>
    <property type="molecule type" value="Genomic_DNA"/>
</dbReference>
<name>A0ABN3VF56_9PSEU</name>
<organism evidence="3 4">
    <name type="scientific">Saccharopolyspora taberi</name>
    <dbReference type="NCBI Taxonomy" id="60895"/>
    <lineage>
        <taxon>Bacteria</taxon>
        <taxon>Bacillati</taxon>
        <taxon>Actinomycetota</taxon>
        <taxon>Actinomycetes</taxon>
        <taxon>Pseudonocardiales</taxon>
        <taxon>Pseudonocardiaceae</taxon>
        <taxon>Saccharopolyspora</taxon>
    </lineage>
</organism>
<keyword evidence="4" id="KW-1185">Reference proteome</keyword>
<evidence type="ECO:0000256" key="1">
    <source>
        <dbReference type="SAM" id="MobiDB-lite"/>
    </source>
</evidence>
<evidence type="ECO:0008006" key="5">
    <source>
        <dbReference type="Google" id="ProtNLM"/>
    </source>
</evidence>